<dbReference type="PANTHER" id="PTHR35115:SF1">
    <property type="entry name" value="PROTEIN IN CHLOROPLAST ATPASE BIOGENESIS, CHLOROPLASTIC"/>
    <property type="match status" value="1"/>
</dbReference>
<dbReference type="Proteomes" id="UP001300502">
    <property type="component" value="Unassembled WGS sequence"/>
</dbReference>
<dbReference type="PANTHER" id="PTHR35115">
    <property type="entry name" value="CYCLIN DELTA-3"/>
    <property type="match status" value="1"/>
</dbReference>
<proteinExistence type="predicted"/>
<organism evidence="1 2">
    <name type="scientific">Galdieria yellowstonensis</name>
    <dbReference type="NCBI Taxonomy" id="3028027"/>
    <lineage>
        <taxon>Eukaryota</taxon>
        <taxon>Rhodophyta</taxon>
        <taxon>Bangiophyceae</taxon>
        <taxon>Galdieriales</taxon>
        <taxon>Galdieriaceae</taxon>
        <taxon>Galdieria</taxon>
    </lineage>
</organism>
<reference evidence="1 2" key="1">
    <citation type="submission" date="2022-07" db="EMBL/GenBank/DDBJ databases">
        <title>Genome-wide signatures of adaptation to extreme environments.</title>
        <authorList>
            <person name="Cho C.H."/>
            <person name="Yoon H.S."/>
        </authorList>
    </citation>
    <scope>NUCLEOTIDE SEQUENCE [LARGE SCALE GENOMIC DNA]</scope>
    <source>
        <strain evidence="1 2">108.79 E11</strain>
    </source>
</reference>
<gene>
    <name evidence="1" type="ORF">GAYE_SCF41G5487</name>
</gene>
<keyword evidence="2" id="KW-1185">Reference proteome</keyword>
<protein>
    <submittedName>
        <fullName evidence="1">Uncharacterized protein</fullName>
    </submittedName>
</protein>
<evidence type="ECO:0000313" key="2">
    <source>
        <dbReference type="Proteomes" id="UP001300502"/>
    </source>
</evidence>
<accession>A0AAV9IJX2</accession>
<comment type="caution">
    <text evidence="1">The sequence shown here is derived from an EMBL/GenBank/DDBJ whole genome shotgun (WGS) entry which is preliminary data.</text>
</comment>
<dbReference type="AlphaFoldDB" id="A0AAV9IJX2"/>
<dbReference type="SUPFAM" id="SSF48452">
    <property type="entry name" value="TPR-like"/>
    <property type="match status" value="1"/>
</dbReference>
<name>A0AAV9IJX2_9RHOD</name>
<evidence type="ECO:0000313" key="1">
    <source>
        <dbReference type="EMBL" id="KAK4527564.1"/>
    </source>
</evidence>
<dbReference type="InterPro" id="IPR011990">
    <property type="entry name" value="TPR-like_helical_dom_sf"/>
</dbReference>
<sequence>MRRRMMMLHRLGFQQGGGRGCLWLRQSPVSHFKTSRFRCIWRNLRCCTASRQSFSSEEVQRKTEDVCYFLRNLASIEPPKETNCLVWSLVDQKKKLLDPLDRSQLHPFLVPLAVDEDSDDIICFLRWPTPPSDMPLPVVKASCSSKTLVLLSNSAKAYVQRYLATLEAQQLGVSSSNHNNNHIIHYLKDLYTPGSFSKSGLTLEQFLIRDIGPFPDVYEHLATKHLELEKPQSALITCEKAAVSFPGWGRSRYFHSCVLQKLNRLQEARDVARAALQLPLWTLNYDVFQVGSVAGFHTPETSFPRIYRKLAEDKRQKDIENGKPKEQVALDRAAFLLDVAFLEDASYQDMKSLLAQLYEEANLPDIARFVAL</sequence>
<dbReference type="Gene3D" id="1.25.40.10">
    <property type="entry name" value="Tetratricopeptide repeat domain"/>
    <property type="match status" value="1"/>
</dbReference>
<dbReference type="InterPro" id="IPR045287">
    <property type="entry name" value="PAB"/>
</dbReference>
<dbReference type="EMBL" id="JANCYU010000053">
    <property type="protein sequence ID" value="KAK4527564.1"/>
    <property type="molecule type" value="Genomic_DNA"/>
</dbReference>